<dbReference type="RefSeq" id="XP_003885786.1">
    <property type="nucleotide sequence ID" value="XM_003885737.1"/>
</dbReference>
<keyword evidence="4" id="KW-1185">Reference proteome</keyword>
<accession>F0VPW3</accession>
<protein>
    <submittedName>
        <fullName evidence="3">SRS domain-containing protein</fullName>
    </submittedName>
</protein>
<evidence type="ECO:0000259" key="2">
    <source>
        <dbReference type="Pfam" id="PF04092"/>
    </source>
</evidence>
<gene>
    <name evidence="3" type="ORF">NCLIV_061850</name>
</gene>
<feature type="region of interest" description="Disordered" evidence="1">
    <location>
        <begin position="580"/>
        <end position="607"/>
    </location>
</feature>
<proteinExistence type="predicted"/>
<organism evidence="3 4">
    <name type="scientific">Neospora caninum (strain Liverpool)</name>
    <dbReference type="NCBI Taxonomy" id="572307"/>
    <lineage>
        <taxon>Eukaryota</taxon>
        <taxon>Sar</taxon>
        <taxon>Alveolata</taxon>
        <taxon>Apicomplexa</taxon>
        <taxon>Conoidasida</taxon>
        <taxon>Coccidia</taxon>
        <taxon>Eucoccidiorida</taxon>
        <taxon>Eimeriorina</taxon>
        <taxon>Sarcocystidae</taxon>
        <taxon>Neospora</taxon>
    </lineage>
</organism>
<dbReference type="InterPro" id="IPR036755">
    <property type="entry name" value="SRS_dom_sf"/>
</dbReference>
<dbReference type="InterPro" id="IPR028352">
    <property type="entry name" value="Surface_antig_SAG1"/>
</dbReference>
<dbReference type="Proteomes" id="UP000007494">
    <property type="component" value="Chromosome XII"/>
</dbReference>
<dbReference type="AlphaFoldDB" id="F0VPW3"/>
<dbReference type="EMBL" id="FR823393">
    <property type="protein sequence ID" value="CBZ55760.1"/>
    <property type="molecule type" value="Genomic_DNA"/>
</dbReference>
<dbReference type="InterPro" id="IPR007226">
    <property type="entry name" value="SRS_dom"/>
</dbReference>
<reference evidence="4" key="1">
    <citation type="journal article" date="2012" name="PLoS Pathog.">
        <title>Comparative genomics of the apicomplexan parasites Toxoplasma gondii and Neospora caninum: Coccidia differing in host range and transmission strategy.</title>
        <authorList>
            <person name="Reid A.J."/>
            <person name="Vermont S.J."/>
            <person name="Cotton J.A."/>
            <person name="Harris D."/>
            <person name="Hill-Cawthorne G.A."/>
            <person name="Konen-Waisman S."/>
            <person name="Latham S.M."/>
            <person name="Mourier T."/>
            <person name="Norton R."/>
            <person name="Quail M.A."/>
            <person name="Sanders M."/>
            <person name="Shanmugam D."/>
            <person name="Sohal A."/>
            <person name="Wasmuth J.D."/>
            <person name="Brunk B."/>
            <person name="Grigg M.E."/>
            <person name="Howard J.C."/>
            <person name="Parkinson J."/>
            <person name="Roos D.S."/>
            <person name="Trees A.J."/>
            <person name="Berriman M."/>
            <person name="Pain A."/>
            <person name="Wastling J.M."/>
        </authorList>
    </citation>
    <scope>NUCLEOTIDE SEQUENCE [LARGE SCALE GENOMIC DNA]</scope>
    <source>
        <strain evidence="4">Liverpool</strain>
    </source>
</reference>
<feature type="domain" description="SRS" evidence="2">
    <location>
        <begin position="321"/>
        <end position="466"/>
    </location>
</feature>
<evidence type="ECO:0000313" key="4">
    <source>
        <dbReference type="Proteomes" id="UP000007494"/>
    </source>
</evidence>
<dbReference type="Gene3D" id="2.60.40.1320">
    <property type="entry name" value="SRS domain"/>
    <property type="match status" value="4"/>
</dbReference>
<dbReference type="PRINTS" id="PR01801">
    <property type="entry name" value="SURFCEANTIGN"/>
</dbReference>
<feature type="domain" description="SRS" evidence="2">
    <location>
        <begin position="477"/>
        <end position="616"/>
    </location>
</feature>
<dbReference type="GO" id="GO:0016020">
    <property type="term" value="C:membrane"/>
    <property type="evidence" value="ECO:0007669"/>
    <property type="project" value="InterPro"/>
</dbReference>
<feature type="domain" description="SRS" evidence="2">
    <location>
        <begin position="219"/>
        <end position="318"/>
    </location>
</feature>
<dbReference type="SUPFAM" id="SSF74877">
    <property type="entry name" value="Major surface antigen p30, SAG1"/>
    <property type="match status" value="4"/>
</dbReference>
<dbReference type="GeneID" id="13441191"/>
<sequence>MVRTVNLEQRCGGFRSTARKLIAVCMGGALLLSSGQAGADQPREGLLRRSLSGPIDSVEPLFKNAVATCDFTGEGAAAATAAGASLTLSQKSLTSTLVCTAENIAMIPESLASVCDPSQAGQSGKCQFDGSQPGGNEVKLKDLLGTNRDVHWTQRDEKAVATTQTWMLQLEEADLPLSDKSFLVGCQDSTASVPGLVTKKACKVPVNVEARPSAVGENNLVTCAYGKNSNPAPLMVEMTTENNTLTLQCGSEGILHPTTYETRYCDPEEADLKKCNEKDYVGILPSFVESWWTNADAKTSATLTIPVTEFPESEQKFRGAVATCTLTGAAAAASTPAATSLTLSQQSLSATLVCTGTQIKKVPASLKHVCDPKQTQKGTNCEIEGSQSDGKEVELKDLLGTNRDVQWKEIQQVPKSQKNADGTKTWTLQLEDADIPVTDKSFLVGCQDSTASKQTQGTACKVTVNVEARASAVGENNLVACAYGKNSNPAPLKVEMTTENNTLTLQCGSEGILHPTTYETRYCDPEEADLKKCNEKDYVGILPSFVESWWTNADAKTSATLTIPVTEFPESEQKFRVGCVPNTTNSQGHQPEEKTGENNGSETDATTSNCNVIVTVKSGSSASSTGQMVATVSGAAALLGLLVGSL</sequence>
<feature type="domain" description="SRS" evidence="2">
    <location>
        <begin position="66"/>
        <end position="208"/>
    </location>
</feature>
<dbReference type="Pfam" id="PF04092">
    <property type="entry name" value="SAG"/>
    <property type="match status" value="4"/>
</dbReference>
<dbReference type="VEuPathDB" id="ToxoDB:NCLIV_061850"/>
<dbReference type="InParanoid" id="F0VPW3"/>
<dbReference type="eggNOG" id="ENOG502TME9">
    <property type="taxonomic scope" value="Eukaryota"/>
</dbReference>
<evidence type="ECO:0000256" key="1">
    <source>
        <dbReference type="SAM" id="MobiDB-lite"/>
    </source>
</evidence>
<name>F0VPW3_NEOCL</name>
<feature type="compositionally biased region" description="Polar residues" evidence="1">
    <location>
        <begin position="597"/>
        <end position="607"/>
    </location>
</feature>
<evidence type="ECO:0000313" key="3">
    <source>
        <dbReference type="EMBL" id="CBZ55760.1"/>
    </source>
</evidence>